<dbReference type="Gene3D" id="3.40.1280.10">
    <property type="match status" value="1"/>
</dbReference>
<comment type="similarity">
    <text evidence="2 12">Belongs to the RNA methyltransferase RsmE family.</text>
</comment>
<dbReference type="GO" id="GO:0070475">
    <property type="term" value="P:rRNA base methylation"/>
    <property type="evidence" value="ECO:0007669"/>
    <property type="project" value="TreeGrafter"/>
</dbReference>
<dbReference type="OrthoDB" id="9815641at2"/>
<dbReference type="SUPFAM" id="SSF88697">
    <property type="entry name" value="PUA domain-like"/>
    <property type="match status" value="1"/>
</dbReference>
<dbReference type="PIRSF" id="PIRSF015601">
    <property type="entry name" value="MTase_slr0722"/>
    <property type="match status" value="1"/>
</dbReference>
<sequence length="253" mass="27494">MHRFFVAPESVGEGTLRIAGEDYRHLSKVLRIGPGEAFEVCDGQGTEHICTIDQDDGGGVNCRIIETKPCSSENTLRITLFQGLPKGQKMDEIIQKSVELGVDGVIPFSSKRTVVDLRDKGKKKAERWNKIAYAAAKQSKRGIIPAVHEPLTMGAVLEQISRYDLFLVAYEDERGQGLAQVLTSGEKKPMTMGILVGPEGGLAEEEVAAMTASGANSISLGRRILRTETAGPAVLASLNLFYELVEFGCIKEQ</sequence>
<dbReference type="InterPro" id="IPR015947">
    <property type="entry name" value="PUA-like_sf"/>
</dbReference>
<evidence type="ECO:0000313" key="15">
    <source>
        <dbReference type="EMBL" id="SDX39045.1"/>
    </source>
</evidence>
<dbReference type="STRING" id="1528.SAMN04488579_1027"/>
<keyword evidence="16" id="KW-1185">Reference proteome</keyword>
<protein>
    <recommendedName>
        <fullName evidence="4 12">Ribosomal RNA small subunit methyltransferase E</fullName>
        <ecNumber evidence="3 12">2.1.1.193</ecNumber>
    </recommendedName>
</protein>
<dbReference type="Pfam" id="PF04452">
    <property type="entry name" value="Methyltrans_RNA"/>
    <property type="match status" value="1"/>
</dbReference>
<evidence type="ECO:0000256" key="3">
    <source>
        <dbReference type="ARBA" id="ARBA00012328"/>
    </source>
</evidence>
<comment type="subcellular location">
    <subcellularLocation>
        <location evidence="1 12">Cytoplasm</location>
    </subcellularLocation>
</comment>
<evidence type="ECO:0000259" key="14">
    <source>
        <dbReference type="Pfam" id="PF20260"/>
    </source>
</evidence>
<dbReference type="InterPro" id="IPR029028">
    <property type="entry name" value="Alpha/beta_knot_MTases"/>
</dbReference>
<dbReference type="Proteomes" id="UP000199652">
    <property type="component" value="Unassembled WGS sequence"/>
</dbReference>
<dbReference type="PANTHER" id="PTHR30027:SF3">
    <property type="entry name" value="16S RRNA (URACIL(1498)-N(3))-METHYLTRANSFERASE"/>
    <property type="match status" value="1"/>
</dbReference>
<dbReference type="GO" id="GO:0070042">
    <property type="term" value="F:rRNA (uridine-N3-)-methyltransferase activity"/>
    <property type="evidence" value="ECO:0007669"/>
    <property type="project" value="TreeGrafter"/>
</dbReference>
<keyword evidence="5 12" id="KW-0963">Cytoplasm</keyword>
<dbReference type="GO" id="GO:0005737">
    <property type="term" value="C:cytoplasm"/>
    <property type="evidence" value="ECO:0007669"/>
    <property type="project" value="UniProtKB-SubCell"/>
</dbReference>
<dbReference type="CDD" id="cd18084">
    <property type="entry name" value="RsmE-like"/>
    <property type="match status" value="1"/>
</dbReference>
<dbReference type="InterPro" id="IPR046887">
    <property type="entry name" value="RsmE_PUA-like"/>
</dbReference>
<dbReference type="InterPro" id="IPR006700">
    <property type="entry name" value="RsmE"/>
</dbReference>
<accession>A0A1H3BB89</accession>
<evidence type="ECO:0000256" key="7">
    <source>
        <dbReference type="ARBA" id="ARBA00022603"/>
    </source>
</evidence>
<evidence type="ECO:0000256" key="5">
    <source>
        <dbReference type="ARBA" id="ARBA00022490"/>
    </source>
</evidence>
<evidence type="ECO:0000256" key="11">
    <source>
        <dbReference type="ARBA" id="ARBA00047944"/>
    </source>
</evidence>
<dbReference type="NCBIfam" id="TIGR00046">
    <property type="entry name" value="RsmE family RNA methyltransferase"/>
    <property type="match status" value="1"/>
</dbReference>
<evidence type="ECO:0000313" key="16">
    <source>
        <dbReference type="Proteomes" id="UP000199652"/>
    </source>
</evidence>
<dbReference type="Pfam" id="PF20260">
    <property type="entry name" value="PUA_4"/>
    <property type="match status" value="1"/>
</dbReference>
<keyword evidence="8 12" id="KW-0808">Transferase</keyword>
<evidence type="ECO:0000256" key="1">
    <source>
        <dbReference type="ARBA" id="ARBA00004496"/>
    </source>
</evidence>
<evidence type="ECO:0000256" key="4">
    <source>
        <dbReference type="ARBA" id="ARBA00013673"/>
    </source>
</evidence>
<keyword evidence="6 12" id="KW-0698">rRNA processing</keyword>
<keyword evidence="9 12" id="KW-0949">S-adenosyl-L-methionine</keyword>
<dbReference type="RefSeq" id="WP_090242653.1">
    <property type="nucleotide sequence ID" value="NZ_FNOU01000002.1"/>
</dbReference>
<proteinExistence type="inferred from homology"/>
<evidence type="ECO:0000256" key="12">
    <source>
        <dbReference type="PIRNR" id="PIRNR015601"/>
    </source>
</evidence>
<comment type="function">
    <text evidence="10 12">Specifically methylates the N3 position of the uracil ring of uridine 1498 (m3U1498) in 16S rRNA. Acts on the fully assembled 30S ribosomal subunit.</text>
</comment>
<dbReference type="EMBL" id="FNOU01000002">
    <property type="protein sequence ID" value="SDX39045.1"/>
    <property type="molecule type" value="Genomic_DNA"/>
</dbReference>
<dbReference type="SUPFAM" id="SSF75217">
    <property type="entry name" value="alpha/beta knot"/>
    <property type="match status" value="1"/>
</dbReference>
<keyword evidence="7 12" id="KW-0489">Methyltransferase</keyword>
<dbReference type="EC" id="2.1.1.193" evidence="3 12"/>
<dbReference type="AlphaFoldDB" id="A0A1H3BB89"/>
<organism evidence="15 16">
    <name type="scientific">Eubacterium barkeri</name>
    <name type="common">Clostridium barkeri</name>
    <dbReference type="NCBI Taxonomy" id="1528"/>
    <lineage>
        <taxon>Bacteria</taxon>
        <taxon>Bacillati</taxon>
        <taxon>Bacillota</taxon>
        <taxon>Clostridia</taxon>
        <taxon>Eubacteriales</taxon>
        <taxon>Eubacteriaceae</taxon>
        <taxon>Eubacterium</taxon>
    </lineage>
</organism>
<evidence type="ECO:0000256" key="9">
    <source>
        <dbReference type="ARBA" id="ARBA00022691"/>
    </source>
</evidence>
<feature type="domain" description="Ribosomal RNA small subunit methyltransferase E methyltransferase" evidence="13">
    <location>
        <begin position="73"/>
        <end position="238"/>
    </location>
</feature>
<feature type="domain" description="Ribosomal RNA small subunit methyltransferase E PUA-like" evidence="14">
    <location>
        <begin position="19"/>
        <end position="64"/>
    </location>
</feature>
<dbReference type="PANTHER" id="PTHR30027">
    <property type="entry name" value="RIBOSOMAL RNA SMALL SUBUNIT METHYLTRANSFERASE E"/>
    <property type="match status" value="1"/>
</dbReference>
<comment type="catalytic activity">
    <reaction evidence="11 12">
        <text>uridine(1498) in 16S rRNA + S-adenosyl-L-methionine = N(3)-methyluridine(1498) in 16S rRNA + S-adenosyl-L-homocysteine + H(+)</text>
        <dbReference type="Rhea" id="RHEA:42920"/>
        <dbReference type="Rhea" id="RHEA-COMP:10283"/>
        <dbReference type="Rhea" id="RHEA-COMP:10284"/>
        <dbReference type="ChEBI" id="CHEBI:15378"/>
        <dbReference type="ChEBI" id="CHEBI:57856"/>
        <dbReference type="ChEBI" id="CHEBI:59789"/>
        <dbReference type="ChEBI" id="CHEBI:65315"/>
        <dbReference type="ChEBI" id="CHEBI:74502"/>
        <dbReference type="EC" id="2.1.1.193"/>
    </reaction>
</comment>
<evidence type="ECO:0000256" key="8">
    <source>
        <dbReference type="ARBA" id="ARBA00022679"/>
    </source>
</evidence>
<evidence type="ECO:0000256" key="2">
    <source>
        <dbReference type="ARBA" id="ARBA00005528"/>
    </source>
</evidence>
<dbReference type="InterPro" id="IPR046886">
    <property type="entry name" value="RsmE_MTase_dom"/>
</dbReference>
<name>A0A1H3BB89_EUBBA</name>
<reference evidence="16" key="1">
    <citation type="submission" date="2016-10" db="EMBL/GenBank/DDBJ databases">
        <authorList>
            <person name="Varghese N."/>
            <person name="Submissions S."/>
        </authorList>
    </citation>
    <scope>NUCLEOTIDE SEQUENCE [LARGE SCALE GENOMIC DNA]</scope>
    <source>
        <strain evidence="16">VPI 5359</strain>
    </source>
</reference>
<gene>
    <name evidence="15" type="ORF">SAMN04488579_1027</name>
</gene>
<dbReference type="InterPro" id="IPR029026">
    <property type="entry name" value="tRNA_m1G_MTases_N"/>
</dbReference>
<evidence type="ECO:0000256" key="10">
    <source>
        <dbReference type="ARBA" id="ARBA00025699"/>
    </source>
</evidence>
<evidence type="ECO:0000256" key="6">
    <source>
        <dbReference type="ARBA" id="ARBA00022552"/>
    </source>
</evidence>
<evidence type="ECO:0000259" key="13">
    <source>
        <dbReference type="Pfam" id="PF04452"/>
    </source>
</evidence>